<organism evidence="2 3">
    <name type="scientific">Rotaria magnacalcarata</name>
    <dbReference type="NCBI Taxonomy" id="392030"/>
    <lineage>
        <taxon>Eukaryota</taxon>
        <taxon>Metazoa</taxon>
        <taxon>Spiralia</taxon>
        <taxon>Gnathifera</taxon>
        <taxon>Rotifera</taxon>
        <taxon>Eurotatoria</taxon>
        <taxon>Bdelloidea</taxon>
        <taxon>Philodinida</taxon>
        <taxon>Philodinidae</taxon>
        <taxon>Rotaria</taxon>
    </lineage>
</organism>
<feature type="region of interest" description="Disordered" evidence="1">
    <location>
        <begin position="25"/>
        <end position="115"/>
    </location>
</feature>
<proteinExistence type="predicted"/>
<dbReference type="Proteomes" id="UP000681720">
    <property type="component" value="Unassembled WGS sequence"/>
</dbReference>
<evidence type="ECO:0000313" key="2">
    <source>
        <dbReference type="EMBL" id="CAF5207617.1"/>
    </source>
</evidence>
<gene>
    <name evidence="2" type="ORF">GIL414_LOCUS78706</name>
</gene>
<evidence type="ECO:0000313" key="3">
    <source>
        <dbReference type="Proteomes" id="UP000681720"/>
    </source>
</evidence>
<dbReference type="EMBL" id="CAJOBJ010350554">
    <property type="protein sequence ID" value="CAF5207617.1"/>
    <property type="molecule type" value="Genomic_DNA"/>
</dbReference>
<protein>
    <submittedName>
        <fullName evidence="2">Uncharacterized protein</fullName>
    </submittedName>
</protein>
<accession>A0A8S3IY78</accession>
<feature type="compositionally biased region" description="Polar residues" evidence="1">
    <location>
        <begin position="25"/>
        <end position="35"/>
    </location>
</feature>
<sequence length="115" mass="12854">MNEERRLTSLNYWIDLLNRDISIQQQMNNASTRPQKSVKEEASPSTDDDSSSSDGAMCSKKPHSKKAYGVSNRDGSMSLSNDDGAMCSGKDKRRENKNTEAVERFSNELSIDRSS</sequence>
<name>A0A8S3IY78_9BILA</name>
<feature type="non-terminal residue" evidence="2">
    <location>
        <position position="1"/>
    </location>
</feature>
<comment type="caution">
    <text evidence="2">The sequence shown here is derived from an EMBL/GenBank/DDBJ whole genome shotgun (WGS) entry which is preliminary data.</text>
</comment>
<feature type="compositionally biased region" description="Basic and acidic residues" evidence="1">
    <location>
        <begin position="89"/>
        <end position="115"/>
    </location>
</feature>
<evidence type="ECO:0000256" key="1">
    <source>
        <dbReference type="SAM" id="MobiDB-lite"/>
    </source>
</evidence>
<dbReference type="AlphaFoldDB" id="A0A8S3IY78"/>
<reference evidence="2" key="1">
    <citation type="submission" date="2021-02" db="EMBL/GenBank/DDBJ databases">
        <authorList>
            <person name="Nowell W R."/>
        </authorList>
    </citation>
    <scope>NUCLEOTIDE SEQUENCE</scope>
</reference>